<feature type="region of interest" description="Disordered" evidence="6">
    <location>
        <begin position="1"/>
        <end position="27"/>
    </location>
</feature>
<dbReference type="PANTHER" id="PTHR12303:SF6">
    <property type="entry name" value="CARNOSINE N-METHYLTRANSFERASE"/>
    <property type="match status" value="1"/>
</dbReference>
<gene>
    <name evidence="7" type="ORF">THAOC_14827</name>
</gene>
<reference evidence="7 8" key="1">
    <citation type="journal article" date="2012" name="Genome Biol.">
        <title>Genome and low-iron response of an oceanic diatom adapted to chronic iron limitation.</title>
        <authorList>
            <person name="Lommer M."/>
            <person name="Specht M."/>
            <person name="Roy A.S."/>
            <person name="Kraemer L."/>
            <person name="Andreson R."/>
            <person name="Gutowska M.A."/>
            <person name="Wolf J."/>
            <person name="Bergner S.V."/>
            <person name="Schilhabel M.B."/>
            <person name="Klostermeier U.C."/>
            <person name="Beiko R.G."/>
            <person name="Rosenstiel P."/>
            <person name="Hippler M."/>
            <person name="Laroche J."/>
        </authorList>
    </citation>
    <scope>NUCLEOTIDE SEQUENCE [LARGE SCALE GENOMIC DNA]</scope>
    <source>
        <strain evidence="7 8">CCMP1005</strain>
    </source>
</reference>
<comment type="caution">
    <text evidence="7">The sequence shown here is derived from an EMBL/GenBank/DDBJ whole genome shotgun (WGS) entry which is preliminary data.</text>
</comment>
<keyword evidence="5" id="KW-0949">S-adenosyl-L-methionine</keyword>
<evidence type="ECO:0000313" key="8">
    <source>
        <dbReference type="Proteomes" id="UP000266841"/>
    </source>
</evidence>
<dbReference type="eggNOG" id="KOG2798">
    <property type="taxonomic scope" value="Eukaryota"/>
</dbReference>
<evidence type="ECO:0000256" key="2">
    <source>
        <dbReference type="ARBA" id="ARBA00012003"/>
    </source>
</evidence>
<evidence type="ECO:0000256" key="4">
    <source>
        <dbReference type="ARBA" id="ARBA00022679"/>
    </source>
</evidence>
<protein>
    <recommendedName>
        <fullName evidence="2">carnosine N-methyltransferase</fullName>
        <ecNumber evidence="2">2.1.1.22</ecNumber>
    </recommendedName>
</protein>
<accession>K0T1S5</accession>
<dbReference type="InterPro" id="IPR012901">
    <property type="entry name" value="CARME"/>
</dbReference>
<proteinExistence type="inferred from homology"/>
<keyword evidence="8" id="KW-1185">Reference proteome</keyword>
<evidence type="ECO:0000256" key="3">
    <source>
        <dbReference type="ARBA" id="ARBA00022603"/>
    </source>
</evidence>
<name>K0T1S5_THAOC</name>
<dbReference type="GO" id="GO:0032259">
    <property type="term" value="P:methylation"/>
    <property type="evidence" value="ECO:0007669"/>
    <property type="project" value="UniProtKB-KW"/>
</dbReference>
<evidence type="ECO:0000256" key="6">
    <source>
        <dbReference type="SAM" id="MobiDB-lite"/>
    </source>
</evidence>
<keyword evidence="3" id="KW-0489">Methyltransferase</keyword>
<dbReference type="GO" id="GO:0030735">
    <property type="term" value="F:carnosine N-methyltransferase activity"/>
    <property type="evidence" value="ECO:0007669"/>
    <property type="project" value="UniProtKB-EC"/>
</dbReference>
<evidence type="ECO:0000256" key="1">
    <source>
        <dbReference type="ARBA" id="ARBA00010086"/>
    </source>
</evidence>
<dbReference type="SUPFAM" id="SSF53335">
    <property type="entry name" value="S-adenosyl-L-methionine-dependent methyltransferases"/>
    <property type="match status" value="1"/>
</dbReference>
<dbReference type="Pfam" id="PF07942">
    <property type="entry name" value="CARME"/>
    <property type="match status" value="1"/>
</dbReference>
<dbReference type="AlphaFoldDB" id="K0T1S5"/>
<dbReference type="Proteomes" id="UP000266841">
    <property type="component" value="Unassembled WGS sequence"/>
</dbReference>
<dbReference type="PANTHER" id="PTHR12303">
    <property type="entry name" value="CARNOSINE N-METHYLTRANSFERASE"/>
    <property type="match status" value="1"/>
</dbReference>
<dbReference type="SMART" id="SM01296">
    <property type="entry name" value="N2227"/>
    <property type="match status" value="1"/>
</dbReference>
<sequence length="478" mass="52925">MGEEESLPLGAQQPKEGGGNGDEDEAKHFRDVCRSYQQYATFHDAKQRGVDGRLRRLLLASGAASFSGDGSDASEGEIIEPTVESILPPSMKPNSSESKVRQKQLLDATIQNQYFLDWVLKYSGVPTSQEFIRLRESSGGSFEWVTEEQASKVDSVLKSVARDWSAECKDERAVAYDPIIEALETHLPVKDFYGSNCVPRVAVPGSGLGRLAWEIYSRGYSVQGSDFSLPMLLASDFLLNGCGIPDEDVVGGSAPPAVSYRRFNISPWIAETKNQLSFENRVRPLIVPDVNPSSLLFAPASGESPSPEFTMLAGDFLQLYSNFLPVRDVDGTNGGQSNLRAENKFHAVACSFFLDTAPSLPHYLITIYHMLEDGGLLVSFGPLMYHWSGHGAVLPGDLDERESEESSVSSAYRRRTMHLDQRYLSSIDYTWDDLKHMVERCGFEILEENLKVPANYASDSRSMMTVSYDCAFLVARKT</sequence>
<keyword evidence="4" id="KW-0808">Transferase</keyword>
<organism evidence="7 8">
    <name type="scientific">Thalassiosira oceanica</name>
    <name type="common">Marine diatom</name>
    <dbReference type="NCBI Taxonomy" id="159749"/>
    <lineage>
        <taxon>Eukaryota</taxon>
        <taxon>Sar</taxon>
        <taxon>Stramenopiles</taxon>
        <taxon>Ochrophyta</taxon>
        <taxon>Bacillariophyta</taxon>
        <taxon>Coscinodiscophyceae</taxon>
        <taxon>Thalassiosirophycidae</taxon>
        <taxon>Thalassiosirales</taxon>
        <taxon>Thalassiosiraceae</taxon>
        <taxon>Thalassiosira</taxon>
    </lineage>
</organism>
<comment type="similarity">
    <text evidence="1">Belongs to the carnosine N-methyltransferase family.</text>
</comment>
<dbReference type="OrthoDB" id="978at2759"/>
<dbReference type="Gene3D" id="3.40.50.150">
    <property type="entry name" value="Vaccinia Virus protein VP39"/>
    <property type="match status" value="1"/>
</dbReference>
<evidence type="ECO:0000256" key="5">
    <source>
        <dbReference type="ARBA" id="ARBA00022691"/>
    </source>
</evidence>
<dbReference type="OMA" id="NISPWIA"/>
<evidence type="ECO:0000313" key="7">
    <source>
        <dbReference type="EMBL" id="EJK64437.1"/>
    </source>
</evidence>
<dbReference type="InterPro" id="IPR029063">
    <property type="entry name" value="SAM-dependent_MTases_sf"/>
</dbReference>
<dbReference type="EC" id="2.1.1.22" evidence="2"/>
<dbReference type="EMBL" id="AGNL01017253">
    <property type="protein sequence ID" value="EJK64437.1"/>
    <property type="molecule type" value="Genomic_DNA"/>
</dbReference>